<comment type="caution">
    <text evidence="2">The sequence shown here is derived from an EMBL/GenBank/DDBJ whole genome shotgun (WGS) entry which is preliminary data.</text>
</comment>
<protein>
    <recommendedName>
        <fullName evidence="4">Sulfatase N-terminal domain-containing protein</fullName>
    </recommendedName>
</protein>
<evidence type="ECO:0000313" key="2">
    <source>
        <dbReference type="EMBL" id="MXO93528.1"/>
    </source>
</evidence>
<accession>A0A845A0Q5</accession>
<gene>
    <name evidence="2" type="ORF">GRI62_07905</name>
</gene>
<dbReference type="EMBL" id="WTYH01000001">
    <property type="protein sequence ID" value="MXO93528.1"/>
    <property type="molecule type" value="Genomic_DNA"/>
</dbReference>
<keyword evidence="1" id="KW-0472">Membrane</keyword>
<feature type="transmembrane region" description="Helical" evidence="1">
    <location>
        <begin position="30"/>
        <end position="47"/>
    </location>
</feature>
<feature type="transmembrane region" description="Helical" evidence="1">
    <location>
        <begin position="105"/>
        <end position="124"/>
    </location>
</feature>
<organism evidence="2 3">
    <name type="scientific">Aurantiacibacter arachoides</name>
    <dbReference type="NCBI Taxonomy" id="1850444"/>
    <lineage>
        <taxon>Bacteria</taxon>
        <taxon>Pseudomonadati</taxon>
        <taxon>Pseudomonadota</taxon>
        <taxon>Alphaproteobacteria</taxon>
        <taxon>Sphingomonadales</taxon>
        <taxon>Erythrobacteraceae</taxon>
        <taxon>Aurantiacibacter</taxon>
    </lineage>
</organism>
<evidence type="ECO:0008006" key="4">
    <source>
        <dbReference type="Google" id="ProtNLM"/>
    </source>
</evidence>
<dbReference type="Gene3D" id="3.40.720.10">
    <property type="entry name" value="Alkaline Phosphatase, subunit A"/>
    <property type="match status" value="1"/>
</dbReference>
<name>A0A845A0Q5_9SPHN</name>
<reference evidence="2 3" key="1">
    <citation type="submission" date="2019-12" db="EMBL/GenBank/DDBJ databases">
        <title>Genomic-based taxomic classification of the family Erythrobacteraceae.</title>
        <authorList>
            <person name="Xu L."/>
        </authorList>
    </citation>
    <scope>NUCLEOTIDE SEQUENCE [LARGE SCALE GENOMIC DNA]</scope>
    <source>
        <strain evidence="2 3">RC4-10-4</strain>
    </source>
</reference>
<dbReference type="RefSeq" id="WP_131452794.1">
    <property type="nucleotide sequence ID" value="NZ_BMJK01000001.1"/>
</dbReference>
<dbReference type="AlphaFoldDB" id="A0A845A0Q5"/>
<keyword evidence="1" id="KW-1133">Transmembrane helix</keyword>
<evidence type="ECO:0000313" key="3">
    <source>
        <dbReference type="Proteomes" id="UP000460626"/>
    </source>
</evidence>
<dbReference type="OrthoDB" id="681113at2"/>
<proteinExistence type="predicted"/>
<sequence length="516" mass="56374">MLFAASLAAGLAGFFNLLNYHAYPLFRPEVAVVVAGIVAVAFVLAALRGAIGSLLGAVMTGLVVAIAADLSAEIDLGWFYALWLVLAVIAFLAEPLLLKMALAMFGTVALFQFVTLTTGLGAPVRPDNSARVLQSGDRPMTDRPAIVHLVLDSYLGLGGMDLGPEHYTQLRAEQSAFFAQRGFQTYPGAYSRHVKTVNSLPYLFSYGTAPFGEGGVDVQYAVADELAYFTDLDTRGYRTSVLQPTYLDMCVNQPLTRCRKYERSDLAALLDTDLTAVERARIMGFTLLQLTGFPSRAAEALQLAANDAFELTGRRPYNRAKLLPLAAVRQFDRFIDELPDLQRGKARVAHLLLPHDPYILDPQCRAKPEREWLDEHGPGTPAARERAYADQVRCVQGKIAAMLDALDRTAAGREAIVLIHGDHGSRISPYVPYIGGPQLTDRELLMAHSAFFAIRVPGEPAAELAGSYALETLMADFRARDFRSAPRPLAARPAMLLMNARSVPTERRALPVPVRN</sequence>
<keyword evidence="1" id="KW-0812">Transmembrane</keyword>
<keyword evidence="3" id="KW-1185">Reference proteome</keyword>
<feature type="transmembrane region" description="Helical" evidence="1">
    <location>
        <begin position="78"/>
        <end position="98"/>
    </location>
</feature>
<evidence type="ECO:0000256" key="1">
    <source>
        <dbReference type="SAM" id="Phobius"/>
    </source>
</evidence>
<dbReference type="InterPro" id="IPR017850">
    <property type="entry name" value="Alkaline_phosphatase_core_sf"/>
</dbReference>
<dbReference type="SUPFAM" id="SSF53649">
    <property type="entry name" value="Alkaline phosphatase-like"/>
    <property type="match status" value="1"/>
</dbReference>
<dbReference type="Proteomes" id="UP000460626">
    <property type="component" value="Unassembled WGS sequence"/>
</dbReference>